<evidence type="ECO:0000313" key="3">
    <source>
        <dbReference type="Proteomes" id="UP001310594"/>
    </source>
</evidence>
<protein>
    <recommendedName>
        <fullName evidence="1">DUF7730 domain-containing protein</fullName>
    </recommendedName>
</protein>
<evidence type="ECO:0000313" key="2">
    <source>
        <dbReference type="EMBL" id="KAK5706277.1"/>
    </source>
</evidence>
<feature type="domain" description="DUF7730" evidence="1">
    <location>
        <begin position="78"/>
        <end position="259"/>
    </location>
</feature>
<organism evidence="2 3">
    <name type="scientific">Elasticomyces elasticus</name>
    <dbReference type="NCBI Taxonomy" id="574655"/>
    <lineage>
        <taxon>Eukaryota</taxon>
        <taxon>Fungi</taxon>
        <taxon>Dikarya</taxon>
        <taxon>Ascomycota</taxon>
        <taxon>Pezizomycotina</taxon>
        <taxon>Dothideomycetes</taxon>
        <taxon>Dothideomycetidae</taxon>
        <taxon>Mycosphaerellales</taxon>
        <taxon>Teratosphaeriaceae</taxon>
        <taxon>Elasticomyces</taxon>
    </lineage>
</organism>
<reference evidence="2" key="1">
    <citation type="submission" date="2023-08" db="EMBL/GenBank/DDBJ databases">
        <title>Black Yeasts Isolated from many extreme environments.</title>
        <authorList>
            <person name="Coleine C."/>
            <person name="Stajich J.E."/>
            <person name="Selbmann L."/>
        </authorList>
    </citation>
    <scope>NUCLEOTIDE SEQUENCE</scope>
    <source>
        <strain evidence="2">CCFEE 5810</strain>
    </source>
</reference>
<dbReference type="AlphaFoldDB" id="A0AAN7WC78"/>
<proteinExistence type="predicted"/>
<sequence length="338" mass="38965">MSSWGDSAINAFVNLTPSSPWAIQVAEQWRGLPFGKYIYQAPPRRQRSLTGTIDPSKEGIWRKLQLFSSVEASEQSYEQTNSAFFSKLPLDIRMIIYEMVLGYKVIHIESATPQSRIYHLVCNRPSAINEPNHQCHALSTQRPSSAPREDYKEPSGLLPLLATCRRVYSESIRILYAANTFQFTSNHAAFRFLKTMIPSHRIQSVRHFRMIMRLPHHPNMNSRSKRDWHALWDFFTNEMSGLQSLYLKLMMLHDTQEQIRSAADEEGADWVRPMVLMAISADRARGCRVEIVMNNEVQDLNTIYKRVVALNMAADVDIAIQRTCMEVHQRMRFSLGAN</sequence>
<dbReference type="Pfam" id="PF24864">
    <property type="entry name" value="DUF7730"/>
    <property type="match status" value="1"/>
</dbReference>
<accession>A0AAN7WC78</accession>
<name>A0AAN7WC78_9PEZI</name>
<dbReference type="InterPro" id="IPR056632">
    <property type="entry name" value="DUF7730"/>
</dbReference>
<comment type="caution">
    <text evidence="2">The sequence shown here is derived from an EMBL/GenBank/DDBJ whole genome shotgun (WGS) entry which is preliminary data.</text>
</comment>
<dbReference type="PANTHER" id="PTHR38790">
    <property type="entry name" value="2EXR DOMAIN-CONTAINING PROTEIN-RELATED"/>
    <property type="match status" value="1"/>
</dbReference>
<dbReference type="Proteomes" id="UP001310594">
    <property type="component" value="Unassembled WGS sequence"/>
</dbReference>
<dbReference type="EMBL" id="JAVRQU010000002">
    <property type="protein sequence ID" value="KAK5706277.1"/>
    <property type="molecule type" value="Genomic_DNA"/>
</dbReference>
<evidence type="ECO:0000259" key="1">
    <source>
        <dbReference type="Pfam" id="PF24864"/>
    </source>
</evidence>
<gene>
    <name evidence="2" type="ORF">LTR97_001264</name>
</gene>